<dbReference type="GO" id="GO:0016787">
    <property type="term" value="F:hydrolase activity"/>
    <property type="evidence" value="ECO:0007669"/>
    <property type="project" value="UniProtKB-KW"/>
</dbReference>
<dbReference type="AlphaFoldDB" id="A0A9E7JAP8"/>
<keyword evidence="2" id="KW-1185">Reference proteome</keyword>
<proteinExistence type="predicted"/>
<reference evidence="1" key="1">
    <citation type="submission" date="2022-05" db="EMBL/GenBank/DDBJ databases">
        <title>The Musa troglodytarum L. genome provides insights into the mechanism of non-climacteric behaviour and enrichment of carotenoids.</title>
        <authorList>
            <person name="Wang J."/>
        </authorList>
    </citation>
    <scope>NUCLEOTIDE SEQUENCE</scope>
    <source>
        <tissue evidence="1">Leaf</tissue>
    </source>
</reference>
<accession>A0A9E7JAP8</accession>
<keyword evidence="1" id="KW-0378">Hydrolase</keyword>
<protein>
    <submittedName>
        <fullName evidence="1">Glycosyl hydrolases family 28</fullName>
    </submittedName>
</protein>
<sequence>MKLVCSEAVPREGIELNDFSLEHNGDKQDKTMTSTCIHVHGSSNGNVKTNSYI</sequence>
<dbReference type="Proteomes" id="UP001055439">
    <property type="component" value="Chromosome 1"/>
</dbReference>
<dbReference type="EMBL" id="CP097502">
    <property type="protein sequence ID" value="URD74159.1"/>
    <property type="molecule type" value="Genomic_DNA"/>
</dbReference>
<organism evidence="1 2">
    <name type="scientific">Musa troglodytarum</name>
    <name type="common">fe'i banana</name>
    <dbReference type="NCBI Taxonomy" id="320322"/>
    <lineage>
        <taxon>Eukaryota</taxon>
        <taxon>Viridiplantae</taxon>
        <taxon>Streptophyta</taxon>
        <taxon>Embryophyta</taxon>
        <taxon>Tracheophyta</taxon>
        <taxon>Spermatophyta</taxon>
        <taxon>Magnoliopsida</taxon>
        <taxon>Liliopsida</taxon>
        <taxon>Zingiberales</taxon>
        <taxon>Musaceae</taxon>
        <taxon>Musa</taxon>
    </lineage>
</organism>
<gene>
    <name evidence="1" type="ORF">MUK42_09434</name>
</gene>
<name>A0A9E7JAP8_9LILI</name>
<evidence type="ECO:0000313" key="1">
    <source>
        <dbReference type="EMBL" id="URD74159.1"/>
    </source>
</evidence>
<evidence type="ECO:0000313" key="2">
    <source>
        <dbReference type="Proteomes" id="UP001055439"/>
    </source>
</evidence>